<dbReference type="OrthoDB" id="9946827at2759"/>
<dbReference type="KEGG" id="dord:105982299"/>
<dbReference type="Proteomes" id="UP000081671">
    <property type="component" value="Unplaced"/>
</dbReference>
<evidence type="ECO:0000313" key="1">
    <source>
        <dbReference type="Proteomes" id="UP000081671"/>
    </source>
</evidence>
<reference evidence="2" key="1">
    <citation type="submission" date="2025-08" db="UniProtKB">
        <authorList>
            <consortium name="RefSeq"/>
        </authorList>
    </citation>
    <scope>IDENTIFICATION</scope>
    <source>
        <tissue evidence="2">Kidney</tissue>
    </source>
</reference>
<gene>
    <name evidence="2" type="primary">Mesp2</name>
</gene>
<organism evidence="1 2">
    <name type="scientific">Dipodomys ordii</name>
    <name type="common">Ord's kangaroo rat</name>
    <dbReference type="NCBI Taxonomy" id="10020"/>
    <lineage>
        <taxon>Eukaryota</taxon>
        <taxon>Metazoa</taxon>
        <taxon>Chordata</taxon>
        <taxon>Craniata</taxon>
        <taxon>Vertebrata</taxon>
        <taxon>Euteleostomi</taxon>
        <taxon>Mammalia</taxon>
        <taxon>Eutheria</taxon>
        <taxon>Euarchontoglires</taxon>
        <taxon>Glires</taxon>
        <taxon>Rodentia</taxon>
        <taxon>Castorimorpha</taxon>
        <taxon>Heteromyidae</taxon>
        <taxon>Dipodomyinae</taxon>
        <taxon>Dipodomys</taxon>
    </lineage>
</organism>
<proteinExistence type="predicted"/>
<name>A0A1S3ETS2_DIPOR</name>
<dbReference type="RefSeq" id="XP_012867325.1">
    <property type="nucleotide sequence ID" value="XM_013011871.1"/>
</dbReference>
<evidence type="ECO:0000313" key="2">
    <source>
        <dbReference type="RefSeq" id="XP_012867325.1"/>
    </source>
</evidence>
<sequence>LAEVFRNVPVSPESCLSLESPPLLALPSCQRPQPQLQWGCWGPDVTELLPGPGDQEPGPIFPLSVVSPGLSPGLRLGGCPELWHEDLEGPQLGIF</sequence>
<feature type="non-terminal residue" evidence="2">
    <location>
        <position position="1"/>
    </location>
</feature>
<accession>A0A1S3ETS2</accession>
<dbReference type="AlphaFoldDB" id="A0A1S3ETS2"/>
<protein>
    <submittedName>
        <fullName evidence="2">Mesoderm posterior protein 2</fullName>
    </submittedName>
</protein>
<dbReference type="CTD" id="145873"/>
<dbReference type="InParanoid" id="A0A1S3ETS2"/>
<keyword evidence="1" id="KW-1185">Reference proteome</keyword>
<dbReference type="GeneID" id="105982299"/>